<dbReference type="GO" id="GO:0042575">
    <property type="term" value="C:DNA polymerase complex"/>
    <property type="evidence" value="ECO:0007669"/>
    <property type="project" value="UniProtKB-ARBA"/>
</dbReference>
<dbReference type="CDD" id="cd01644">
    <property type="entry name" value="RT_pepA17"/>
    <property type="match status" value="1"/>
</dbReference>
<protein>
    <recommendedName>
        <fullName evidence="1">Integrase catalytic domain-containing protein</fullName>
    </recommendedName>
</protein>
<evidence type="ECO:0000259" key="1">
    <source>
        <dbReference type="PROSITE" id="PS50994"/>
    </source>
</evidence>
<dbReference type="InterPro" id="IPR005312">
    <property type="entry name" value="DUF1759"/>
</dbReference>
<sequence>MGVYEESKERLVGLQNKVQRVYDAGEALTKDQSKTARSKFKIMYASLESISNDFETHLTVVIRQQCKGGASGPDGIDTEKERATFEEKYIGCKILADEYLPKSIAEASLNQTFMEKKVPQINIPVEKLPVPHFNGDQKEYTSFRNQFDVLVHNNEVFRPVIKFSYLKAYLEGEPLKLINNLMLSDENYELALNILDKRYSNRRTIAHDHFDQLWTAQKAMLGDSKSIRQLLNTITESVGALKTQKYAVDQWDPILLYLFQKKLDAPLRGQWELLVDTNDDPTVEDFVTFLTKFCKAAGAGQSSASGREKASTTKPDKITTLHTTQSKFKKPKPMHANANEQKKSFSCQVCKATPGHLFIYCPDFKQKTPAERHQLIKDLNRCYLCFSEHTSVNCKSTRVCERCGGRHHSWLHLDNNAVEDQSNTLLSSVGNLPIRSQVLMSTVEILIQDANGCYQRARALLDSASESSYMTESCRHRLGVSRQKCHLAVSGISGVKVPTIKARAQVVIRPVRHHEQQMTIEAYVVTQITGCTPSKHIRDANWVHLKDLELADPNFNEPLPVDVLLGAEVFPYIIRSGRRENLLSEPVGIETVFGWALMGNTGNTNPKRSTTLLTSLDSVDLVLRRFWEIEEVPNASKTSPAEEDCERIYHSTTTRESDGRYVVHLPFNCKPPQLGQSRQMALNRLYRLESRLDKSPQLRQQYNTAMQDYLDSGHMQIVPEATPEPEQAYYTPHQVVIKPDSTTTKVRVVYDASATTSNGKSLNDNLYPGKKLQQDLPGIIIRFRVHEVVVTADIKQMFRQIIVTPAHRQYQRLLYRFQSSEPIQTFEMTTVTFGQRSSPFLAIRTLLQLANDEAGGYSDVQRVLRNDLYVDDVVTGADCVESALQLQQNLIKVLKNGQFELRKWSSNSAKVLDALPKEHRQNQDVAFNGGEIEFTKVLGLKWEPNSDVLTYQHQTNPIQFNKRHILSEIARIYDPIGLLAPVTTHLKKLMKYLWSLGVGWDDPLPQDAMDAWKCYHNELPLIGQVRVRRQVTCTGSTYELHGFCDSSEIAYAAAVYILARRPDGTMYCQLLMGKSKVAPEKKLSIPRLELCGALLLARVITYVRTNLTTLQLSRTTAWSDSTVALAWIKTPTSKLKTFVANRVAQIQHMTSPDTWRHVPTAHNPADCASRGLTPGELVNHTMWWTGPDYLKKPEELWPKIDIITSDENEKNEHVETKIVTLMTTKTMTECPLLYQSDNWPKILRLTSYWLRVRDCLRKKVVPDKAVPPTTVETTNAMWALVHWTQRVFFAEEIENLRNHRKCSIKLRKLAPFLDKQNLLRVGGRLRHSDLPYNEKYPVLLPKEARLTAVLIDYVHRSNCHPGPNAVQNILQQSFWIISVRGVIRKRIHRCIPCFRASPRSPQPFMGNLPRARLDHVKAFNKTGVDFAGPFNVKAALLRKLRITKAYLCVFVCMSTTAVHLELASDLSTPTFMAALDRFLARRGQCSDMHSDCGTNFTGTQRYLSEVHDIISSQSYTRHVTEKQITWHFNPPSAPHMGGMWEAADKSAKTLLRRVIQDQILTYEELNTILHRVEASLNSRPLGALSSDPNDYTPLTAGHFISMGPPAKIPVPDNEDRPVSVSLRQRWTLVKQIQQHFWQRWQREYLTTLQPRKKWLKIAIDLKVGQLVLIKEPSPALTWKTARIVKVYPGTDAITRVADVKLANGTVLRRPVVKLCPLPLSD</sequence>
<dbReference type="EMBL" id="CARXXK010000004">
    <property type="protein sequence ID" value="CAI6364635.1"/>
    <property type="molecule type" value="Genomic_DNA"/>
</dbReference>
<feature type="domain" description="Integrase catalytic" evidence="1">
    <location>
        <begin position="1405"/>
        <end position="1601"/>
    </location>
</feature>
<name>A0AAV0X8I7_9HEMI</name>
<reference evidence="2 3" key="1">
    <citation type="submission" date="2023-01" db="EMBL/GenBank/DDBJ databases">
        <authorList>
            <person name="Whitehead M."/>
        </authorList>
    </citation>
    <scope>NUCLEOTIDE SEQUENCE [LARGE SCALE GENOMIC DNA]</scope>
</reference>
<dbReference type="InterPro" id="IPR041588">
    <property type="entry name" value="Integrase_H2C2"/>
</dbReference>
<dbReference type="Pfam" id="PF03564">
    <property type="entry name" value="DUF1759"/>
    <property type="match status" value="1"/>
</dbReference>
<dbReference type="Gene3D" id="3.30.420.10">
    <property type="entry name" value="Ribonuclease H-like superfamily/Ribonuclease H"/>
    <property type="match status" value="1"/>
</dbReference>
<organism evidence="2 3">
    <name type="scientific">Macrosiphum euphorbiae</name>
    <name type="common">potato aphid</name>
    <dbReference type="NCBI Taxonomy" id="13131"/>
    <lineage>
        <taxon>Eukaryota</taxon>
        <taxon>Metazoa</taxon>
        <taxon>Ecdysozoa</taxon>
        <taxon>Arthropoda</taxon>
        <taxon>Hexapoda</taxon>
        <taxon>Insecta</taxon>
        <taxon>Pterygota</taxon>
        <taxon>Neoptera</taxon>
        <taxon>Paraneoptera</taxon>
        <taxon>Hemiptera</taxon>
        <taxon>Sternorrhyncha</taxon>
        <taxon>Aphidomorpha</taxon>
        <taxon>Aphidoidea</taxon>
        <taxon>Aphididae</taxon>
        <taxon>Macrosiphini</taxon>
        <taxon>Macrosiphum</taxon>
    </lineage>
</organism>
<dbReference type="SUPFAM" id="SSF56672">
    <property type="entry name" value="DNA/RNA polymerases"/>
    <property type="match status" value="1"/>
</dbReference>
<dbReference type="Gene3D" id="3.30.70.270">
    <property type="match status" value="1"/>
</dbReference>
<dbReference type="Gene3D" id="3.10.10.10">
    <property type="entry name" value="HIV Type 1 Reverse Transcriptase, subunit A, domain 1"/>
    <property type="match status" value="1"/>
</dbReference>
<dbReference type="PROSITE" id="PS50994">
    <property type="entry name" value="INTEGRASE"/>
    <property type="match status" value="1"/>
</dbReference>
<dbReference type="InterPro" id="IPR043502">
    <property type="entry name" value="DNA/RNA_pol_sf"/>
</dbReference>
<gene>
    <name evidence="2" type="ORF">MEUPH1_LOCUS19437</name>
</gene>
<accession>A0AAV0X8I7</accession>
<dbReference type="PANTHER" id="PTHR47331:SF1">
    <property type="entry name" value="GAG-LIKE PROTEIN"/>
    <property type="match status" value="1"/>
</dbReference>
<dbReference type="InterPro" id="IPR012337">
    <property type="entry name" value="RNaseH-like_sf"/>
</dbReference>
<dbReference type="InterPro" id="IPR036397">
    <property type="entry name" value="RNaseH_sf"/>
</dbReference>
<dbReference type="InterPro" id="IPR040676">
    <property type="entry name" value="DUF5641"/>
</dbReference>
<keyword evidence="3" id="KW-1185">Reference proteome</keyword>
<evidence type="ECO:0000313" key="2">
    <source>
        <dbReference type="EMBL" id="CAI6364635.1"/>
    </source>
</evidence>
<dbReference type="PANTHER" id="PTHR47331">
    <property type="entry name" value="PHD-TYPE DOMAIN-CONTAINING PROTEIN"/>
    <property type="match status" value="1"/>
</dbReference>
<dbReference type="Pfam" id="PF17921">
    <property type="entry name" value="Integrase_H2C2"/>
    <property type="match status" value="1"/>
</dbReference>
<dbReference type="Pfam" id="PF05380">
    <property type="entry name" value="Peptidase_A17"/>
    <property type="match status" value="1"/>
</dbReference>
<dbReference type="GO" id="GO:0003676">
    <property type="term" value="F:nucleic acid binding"/>
    <property type="evidence" value="ECO:0007669"/>
    <property type="project" value="InterPro"/>
</dbReference>
<comment type="caution">
    <text evidence="2">The sequence shown here is derived from an EMBL/GenBank/DDBJ whole genome shotgun (WGS) entry which is preliminary data.</text>
</comment>
<dbReference type="Proteomes" id="UP001160148">
    <property type="component" value="Unassembled WGS sequence"/>
</dbReference>
<dbReference type="InterPro" id="IPR043128">
    <property type="entry name" value="Rev_trsase/Diguanyl_cyclase"/>
</dbReference>
<dbReference type="Pfam" id="PF18701">
    <property type="entry name" value="DUF5641"/>
    <property type="match status" value="1"/>
</dbReference>
<dbReference type="GO" id="GO:0015074">
    <property type="term" value="P:DNA integration"/>
    <property type="evidence" value="ECO:0007669"/>
    <property type="project" value="InterPro"/>
</dbReference>
<dbReference type="InterPro" id="IPR001584">
    <property type="entry name" value="Integrase_cat-core"/>
</dbReference>
<dbReference type="SUPFAM" id="SSF53098">
    <property type="entry name" value="Ribonuclease H-like"/>
    <property type="match status" value="1"/>
</dbReference>
<evidence type="ECO:0000313" key="3">
    <source>
        <dbReference type="Proteomes" id="UP001160148"/>
    </source>
</evidence>
<dbReference type="InterPro" id="IPR008042">
    <property type="entry name" value="Retrotrans_Pao"/>
</dbReference>
<proteinExistence type="predicted"/>
<dbReference type="GO" id="GO:0071897">
    <property type="term" value="P:DNA biosynthetic process"/>
    <property type="evidence" value="ECO:0007669"/>
    <property type="project" value="UniProtKB-ARBA"/>
</dbReference>